<dbReference type="Pfam" id="PF06541">
    <property type="entry name" value="ABC_trans_CmpB"/>
    <property type="match status" value="1"/>
</dbReference>
<proteinExistence type="predicted"/>
<name>A0A2S7FDZ9_CLOBU</name>
<dbReference type="InterPro" id="IPR010540">
    <property type="entry name" value="CmpB_TMEM229"/>
</dbReference>
<feature type="transmembrane region" description="Helical" evidence="1">
    <location>
        <begin position="38"/>
        <end position="56"/>
    </location>
</feature>
<feature type="transmembrane region" description="Helical" evidence="1">
    <location>
        <begin position="62"/>
        <end position="83"/>
    </location>
</feature>
<evidence type="ECO:0000313" key="3">
    <source>
        <dbReference type="Proteomes" id="UP000238081"/>
    </source>
</evidence>
<keyword evidence="1" id="KW-0472">Membrane</keyword>
<feature type="transmembrane region" description="Helical" evidence="1">
    <location>
        <begin position="104"/>
        <end position="126"/>
    </location>
</feature>
<dbReference type="AlphaFoldDB" id="A0A2S7FDZ9"/>
<dbReference type="EMBL" id="LRDH01000035">
    <property type="protein sequence ID" value="PPV17269.1"/>
    <property type="molecule type" value="Genomic_DNA"/>
</dbReference>
<accession>A0A2S7FDZ9</accession>
<comment type="caution">
    <text evidence="2">The sequence shown here is derived from an EMBL/GenBank/DDBJ whole genome shotgun (WGS) entry which is preliminary data.</text>
</comment>
<organism evidence="2 3">
    <name type="scientific">Clostridium butyricum</name>
    <dbReference type="NCBI Taxonomy" id="1492"/>
    <lineage>
        <taxon>Bacteria</taxon>
        <taxon>Bacillati</taxon>
        <taxon>Bacillota</taxon>
        <taxon>Clostridia</taxon>
        <taxon>Eubacteriales</taxon>
        <taxon>Clostridiaceae</taxon>
        <taxon>Clostridium</taxon>
    </lineage>
</organism>
<gene>
    <name evidence="2" type="ORF">AWN73_08080</name>
</gene>
<keyword evidence="1" id="KW-1133">Transmembrane helix</keyword>
<dbReference type="RefSeq" id="WP_027636384.1">
    <property type="nucleotide sequence ID" value="NZ_CP191154.1"/>
</dbReference>
<dbReference type="Proteomes" id="UP000238081">
    <property type="component" value="Unassembled WGS sequence"/>
</dbReference>
<evidence type="ECO:0008006" key="4">
    <source>
        <dbReference type="Google" id="ProtNLM"/>
    </source>
</evidence>
<evidence type="ECO:0000256" key="1">
    <source>
        <dbReference type="SAM" id="Phobius"/>
    </source>
</evidence>
<feature type="transmembrane region" description="Helical" evidence="1">
    <location>
        <begin position="132"/>
        <end position="156"/>
    </location>
</feature>
<keyword evidence="1" id="KW-0812">Transmembrane</keyword>
<reference evidence="2 3" key="1">
    <citation type="submission" date="2016-01" db="EMBL/GenBank/DDBJ databases">
        <title>Characterization of the Clostridium difficile lineages that are prevalent in Hong Kong and China.</title>
        <authorList>
            <person name="Kwok J.S.-L."/>
            <person name="Lam W.-Y."/>
            <person name="Ip M."/>
            <person name="Chan T.-F."/>
            <person name="Hawkey P.M."/>
            <person name="Tsui S.K.-W."/>
        </authorList>
    </citation>
    <scope>NUCLEOTIDE SEQUENCE [LARGE SCALE GENOMIC DNA]</scope>
    <source>
        <strain evidence="2 3">300064</strain>
    </source>
</reference>
<evidence type="ECO:0000313" key="2">
    <source>
        <dbReference type="EMBL" id="PPV17269.1"/>
    </source>
</evidence>
<protein>
    <recommendedName>
        <fullName evidence="4">ABC transporter permease</fullName>
    </recommendedName>
</protein>
<sequence>MYLFFTFIIYSFAGWIIEELYSKYSTGRFKKDGFLKEPLKPMYGIAITILIVYYEFLEIRGIPFIFFCLIVPTTVEYISGYLLKHLFNKVYWDYSNLKYNINGYISLIFSIYWCILSYIGVVYLNPLITNTYLLYANIINPMLLFLGIIFVLDFMFTINKYYNYKKYIDS</sequence>